<dbReference type="GO" id="GO:0007165">
    <property type="term" value="P:signal transduction"/>
    <property type="evidence" value="ECO:0007669"/>
    <property type="project" value="UniProtKB-KW"/>
</dbReference>
<keyword evidence="4" id="KW-0472">Membrane</keyword>
<evidence type="ECO:0000256" key="1">
    <source>
        <dbReference type="ARBA" id="ARBA00022500"/>
    </source>
</evidence>
<dbReference type="InterPro" id="IPR004089">
    <property type="entry name" value="MCPsignal_dom"/>
</dbReference>
<sequence precursor="true">MNLGKRLSILIISISLIALVISFIVLNYYKSGIKNNVYENTKANLITKMDDKIAGRLEVGITNAIAFANDKNIIEALKTNNRNLAISELKGIDNKFSTEANFKQLKIHIHTADIKSFLRAWKPKKFGDDLSGFRHTISKVKETKKSLTTIEIGNIGIFLVAITPVIENGTYFGSLEILQRFNIIINQFKKDKENILVLLDDKFESTAKLMKNKVRIANYVLSQSKYDKDFLSAARKIDFSTLLKEGYILDDKYFYTFKTIKDFEGKNIGITLISEDKKVVDNIIDDTSSIINIALLIIVLLILILTTTILTSLKKVVLNPLNDFQQGLLEFFRFLNKETKSSQLININTNDEIGVMTKVVNQNIENTKTLMEEDAKLIEDVKRVVSLVGQGKLNQRIEKSTKDENLTELKDIFNNMLDVTSKNVCEDINKINVVFESFEKLDFRARVENDEGAISKGINNLADIISQILVENKSNGLVLEQSSHKLIKNVNTLNQNSNEAASALEETAAALEEITGNISSNTNNIIEMSNLASSVTTSASKGEELASITTKAMNEIDLEVNAINEAITVIDQIAFQTNILSLNAAVESATAGEAGKGFAVVAAEVRNLATRSADAAKEIKNLVLKATEKANDGKKISEDMISGYITLKDNISKTIQLIKNVEMASKEQLAGIEQINDAVNSLDHQTQQNAMIASETHDIARETDNLAKLIVNDTNSKEFTGKDETKVKTD</sequence>
<evidence type="ECO:0000313" key="7">
    <source>
        <dbReference type="Proteomes" id="UP000000939"/>
    </source>
</evidence>
<accession>D5V181</accession>
<keyword evidence="4" id="KW-0812">Transmembrane</keyword>
<dbReference type="Pfam" id="PF00015">
    <property type="entry name" value="MCPsignal"/>
    <property type="match status" value="1"/>
</dbReference>
<dbReference type="AlphaFoldDB" id="D5V181"/>
<dbReference type="Pfam" id="PF14827">
    <property type="entry name" value="dCache_3"/>
    <property type="match status" value="1"/>
</dbReference>
<evidence type="ECO:0000259" key="5">
    <source>
        <dbReference type="PROSITE" id="PS50111"/>
    </source>
</evidence>
<evidence type="ECO:0000256" key="4">
    <source>
        <dbReference type="SAM" id="Phobius"/>
    </source>
</evidence>
<dbReference type="Gene3D" id="1.20.120.1530">
    <property type="match status" value="1"/>
</dbReference>
<protein>
    <submittedName>
        <fullName evidence="6">Methyl-accepting chemotaxis sensory transducer</fullName>
    </submittedName>
</protein>
<evidence type="ECO:0000256" key="3">
    <source>
        <dbReference type="PROSITE-ProRule" id="PRU00284"/>
    </source>
</evidence>
<dbReference type="KEGG" id="ant:Arnit_2392"/>
<dbReference type="InterPro" id="IPR029151">
    <property type="entry name" value="Sensor-like_sf"/>
</dbReference>
<dbReference type="EMBL" id="CP001999">
    <property type="protein sequence ID" value="ADG94043.1"/>
    <property type="molecule type" value="Genomic_DNA"/>
</dbReference>
<dbReference type="SUPFAM" id="SSF103190">
    <property type="entry name" value="Sensory domain-like"/>
    <property type="match status" value="1"/>
</dbReference>
<keyword evidence="1" id="KW-0145">Chemotaxis</keyword>
<keyword evidence="3" id="KW-0807">Transducer</keyword>
<feature type="transmembrane region" description="Helical" evidence="4">
    <location>
        <begin position="7"/>
        <end position="29"/>
    </location>
</feature>
<feature type="domain" description="Methyl-accepting transducer" evidence="5">
    <location>
        <begin position="475"/>
        <end position="704"/>
    </location>
</feature>
<dbReference type="GO" id="GO:0016020">
    <property type="term" value="C:membrane"/>
    <property type="evidence" value="ECO:0007669"/>
    <property type="project" value="InterPro"/>
</dbReference>
<name>D5V181_ARCNC</name>
<reference evidence="6 7" key="1">
    <citation type="journal article" date="2010" name="Stand. Genomic Sci.">
        <title>Complete genome sequence of Arcobacter nitrofigilis type strain (CI).</title>
        <authorList>
            <person name="Pati A."/>
            <person name="Gronow S."/>
            <person name="Lapidus A."/>
            <person name="Copeland A."/>
            <person name="Glavina Del Rio T."/>
            <person name="Nolan M."/>
            <person name="Lucas S."/>
            <person name="Tice H."/>
            <person name="Cheng J.F."/>
            <person name="Han C."/>
            <person name="Chertkov O."/>
            <person name="Bruce D."/>
            <person name="Tapia R."/>
            <person name="Goodwin L."/>
            <person name="Pitluck S."/>
            <person name="Liolios K."/>
            <person name="Ivanova N."/>
            <person name="Mavromatis K."/>
            <person name="Chen A."/>
            <person name="Palaniappan K."/>
            <person name="Land M."/>
            <person name="Hauser L."/>
            <person name="Chang Y.J."/>
            <person name="Jeffries C.D."/>
            <person name="Detter J.C."/>
            <person name="Rohde M."/>
            <person name="Goker M."/>
            <person name="Bristow J."/>
            <person name="Eisen J.A."/>
            <person name="Markowitz V."/>
            <person name="Hugenholtz P."/>
            <person name="Klenk H.P."/>
            <person name="Kyrpides N.C."/>
        </authorList>
    </citation>
    <scope>NUCLEOTIDE SEQUENCE [LARGE SCALE GENOMIC DNA]</scope>
    <source>
        <strain evidence="7">ATCC 33309 / DSM 7299 / CCUG 15893 / LMG 7604 / NCTC 12251 / CI</strain>
    </source>
</reference>
<keyword evidence="4" id="KW-1133">Transmembrane helix</keyword>
<proteinExistence type="inferred from homology"/>
<dbReference type="Proteomes" id="UP000000939">
    <property type="component" value="Chromosome"/>
</dbReference>
<evidence type="ECO:0000256" key="2">
    <source>
        <dbReference type="ARBA" id="ARBA00029447"/>
    </source>
</evidence>
<dbReference type="InterPro" id="IPR051310">
    <property type="entry name" value="MCP_chemotaxis"/>
</dbReference>
<gene>
    <name evidence="6" type="ordered locus">Arnit_2392</name>
</gene>
<dbReference type="PANTHER" id="PTHR43531:SF11">
    <property type="entry name" value="METHYL-ACCEPTING CHEMOTAXIS PROTEIN 3"/>
    <property type="match status" value="1"/>
</dbReference>
<evidence type="ECO:0000313" key="6">
    <source>
        <dbReference type="EMBL" id="ADG94043.1"/>
    </source>
</evidence>
<dbReference type="CDD" id="cd06225">
    <property type="entry name" value="HAMP"/>
    <property type="match status" value="1"/>
</dbReference>
<dbReference type="STRING" id="572480.Arnit_2392"/>
<dbReference type="Gene3D" id="1.10.287.950">
    <property type="entry name" value="Methyl-accepting chemotaxis protein"/>
    <property type="match status" value="1"/>
</dbReference>
<dbReference type="PANTHER" id="PTHR43531">
    <property type="entry name" value="PROTEIN ICFG"/>
    <property type="match status" value="1"/>
</dbReference>
<dbReference type="RefSeq" id="WP_013136188.1">
    <property type="nucleotide sequence ID" value="NC_014166.1"/>
</dbReference>
<feature type="transmembrane region" description="Helical" evidence="4">
    <location>
        <begin position="290"/>
        <end position="313"/>
    </location>
</feature>
<dbReference type="GO" id="GO:0006935">
    <property type="term" value="P:chemotaxis"/>
    <property type="evidence" value="ECO:0007669"/>
    <property type="project" value="UniProtKB-KW"/>
</dbReference>
<dbReference type="PROSITE" id="PS50111">
    <property type="entry name" value="CHEMOTAXIS_TRANSDUC_2"/>
    <property type="match status" value="1"/>
</dbReference>
<dbReference type="SMART" id="SM00283">
    <property type="entry name" value="MA"/>
    <property type="match status" value="1"/>
</dbReference>
<organism evidence="6 7">
    <name type="scientific">Arcobacter nitrofigilis (strain ATCC 33309 / DSM 7299 / CCUG 15893 / LMG 7604 / NCTC 12251 / CI)</name>
    <name type="common">Campylobacter nitrofigilis</name>
    <dbReference type="NCBI Taxonomy" id="572480"/>
    <lineage>
        <taxon>Bacteria</taxon>
        <taxon>Pseudomonadati</taxon>
        <taxon>Campylobacterota</taxon>
        <taxon>Epsilonproteobacteria</taxon>
        <taxon>Campylobacterales</taxon>
        <taxon>Arcobacteraceae</taxon>
        <taxon>Arcobacter</taxon>
    </lineage>
</organism>
<comment type="similarity">
    <text evidence="2">Belongs to the methyl-accepting chemotaxis (MCP) protein family.</text>
</comment>
<dbReference type="eggNOG" id="COG0840">
    <property type="taxonomic scope" value="Bacteria"/>
</dbReference>
<dbReference type="HOGENOM" id="CLU_000445_107_19_7"/>
<dbReference type="InterPro" id="IPR029150">
    <property type="entry name" value="dCache_3"/>
</dbReference>
<dbReference type="SUPFAM" id="SSF58104">
    <property type="entry name" value="Methyl-accepting chemotaxis protein (MCP) signaling domain"/>
    <property type="match status" value="1"/>
</dbReference>
<keyword evidence="7" id="KW-1185">Reference proteome</keyword>